<comment type="similarity">
    <text evidence="2">Belongs to the ABC transporter superfamily. ABCB family. Multidrug resistance exporter (TC 3.A.1.201) subfamily.</text>
</comment>
<evidence type="ECO:0000313" key="13">
    <source>
        <dbReference type="Proteomes" id="UP001176961"/>
    </source>
</evidence>
<evidence type="ECO:0000256" key="7">
    <source>
        <dbReference type="ARBA" id="ARBA00022989"/>
    </source>
</evidence>
<evidence type="ECO:0000256" key="5">
    <source>
        <dbReference type="ARBA" id="ARBA00022741"/>
    </source>
</evidence>
<keyword evidence="3 9" id="KW-0812">Transmembrane</keyword>
<keyword evidence="13" id="KW-1185">Reference proteome</keyword>
<dbReference type="InterPro" id="IPR003593">
    <property type="entry name" value="AAA+_ATPase"/>
</dbReference>
<evidence type="ECO:0000256" key="6">
    <source>
        <dbReference type="ARBA" id="ARBA00022840"/>
    </source>
</evidence>
<keyword evidence="5" id="KW-0547">Nucleotide-binding</keyword>
<keyword evidence="7 9" id="KW-1133">Transmembrane helix</keyword>
<keyword evidence="4" id="KW-0677">Repeat</keyword>
<feature type="transmembrane region" description="Helical" evidence="9">
    <location>
        <begin position="160"/>
        <end position="180"/>
    </location>
</feature>
<dbReference type="Pfam" id="PF00664">
    <property type="entry name" value="ABC_membrane"/>
    <property type="match status" value="2"/>
</dbReference>
<evidence type="ECO:0000256" key="2">
    <source>
        <dbReference type="ARBA" id="ARBA00007577"/>
    </source>
</evidence>
<feature type="transmembrane region" description="Helical" evidence="9">
    <location>
        <begin position="264"/>
        <end position="288"/>
    </location>
</feature>
<dbReference type="FunFam" id="3.40.50.300:FF:001797">
    <property type="entry name" value="ABC transporter, putative"/>
    <property type="match status" value="1"/>
</dbReference>
<proteinExistence type="inferred from homology"/>
<feature type="domain" description="ABC transmembrane type-1" evidence="11">
    <location>
        <begin position="688"/>
        <end position="958"/>
    </location>
</feature>
<feature type="domain" description="ABC transporter" evidence="10">
    <location>
        <begin position="1007"/>
        <end position="1243"/>
    </location>
</feature>
<feature type="transmembrane region" description="Helical" evidence="9">
    <location>
        <begin position="684"/>
        <end position="708"/>
    </location>
</feature>
<dbReference type="GO" id="GO:0016887">
    <property type="term" value="F:ATP hydrolysis activity"/>
    <property type="evidence" value="ECO:0007669"/>
    <property type="project" value="InterPro"/>
</dbReference>
<feature type="domain" description="ABC transmembrane type-1" evidence="11">
    <location>
        <begin position="33"/>
        <end position="327"/>
    </location>
</feature>
<dbReference type="CDD" id="cd18577">
    <property type="entry name" value="ABC_6TM_Pgp_ABCB1_D1_like"/>
    <property type="match status" value="1"/>
</dbReference>
<evidence type="ECO:0000259" key="11">
    <source>
        <dbReference type="PROSITE" id="PS50929"/>
    </source>
</evidence>
<evidence type="ECO:0000256" key="8">
    <source>
        <dbReference type="ARBA" id="ARBA00023136"/>
    </source>
</evidence>
<protein>
    <recommendedName>
        <fullName evidence="14">p-glycoprotein</fullName>
    </recommendedName>
</protein>
<dbReference type="EMBL" id="CATQJL010000316">
    <property type="protein sequence ID" value="CAJ0607906.1"/>
    <property type="molecule type" value="Genomic_DNA"/>
</dbReference>
<evidence type="ECO:0000256" key="9">
    <source>
        <dbReference type="SAM" id="Phobius"/>
    </source>
</evidence>
<accession>A0AA36HBX0</accession>
<dbReference type="PANTHER" id="PTHR43394">
    <property type="entry name" value="ATP-DEPENDENT PERMEASE MDL1, MITOCHONDRIAL"/>
    <property type="match status" value="1"/>
</dbReference>
<dbReference type="InterPro" id="IPR011527">
    <property type="entry name" value="ABC1_TM_dom"/>
</dbReference>
<dbReference type="PANTHER" id="PTHR43394:SF27">
    <property type="entry name" value="ATP-DEPENDENT TRANSLOCASE ABCB1-LIKE"/>
    <property type="match status" value="1"/>
</dbReference>
<dbReference type="CDD" id="cd03249">
    <property type="entry name" value="ABC_MTABC3_MDL1_MDL2"/>
    <property type="match status" value="2"/>
</dbReference>
<evidence type="ECO:0000256" key="1">
    <source>
        <dbReference type="ARBA" id="ARBA00004141"/>
    </source>
</evidence>
<feature type="transmembrane region" description="Helical" evidence="9">
    <location>
        <begin position="915"/>
        <end position="939"/>
    </location>
</feature>
<feature type="transmembrane region" description="Helical" evidence="9">
    <location>
        <begin position="87"/>
        <end position="110"/>
    </location>
</feature>
<keyword evidence="6" id="KW-0067">ATP-binding</keyword>
<dbReference type="GO" id="GO:0015421">
    <property type="term" value="F:ABC-type oligopeptide transporter activity"/>
    <property type="evidence" value="ECO:0007669"/>
    <property type="project" value="TreeGrafter"/>
</dbReference>
<dbReference type="PROSITE" id="PS00211">
    <property type="entry name" value="ABC_TRANSPORTER_1"/>
    <property type="match status" value="1"/>
</dbReference>
<dbReference type="PROSITE" id="PS50893">
    <property type="entry name" value="ABC_TRANSPORTER_2"/>
    <property type="match status" value="2"/>
</dbReference>
<dbReference type="InterPro" id="IPR003439">
    <property type="entry name" value="ABC_transporter-like_ATP-bd"/>
</dbReference>
<dbReference type="GO" id="GO:0005743">
    <property type="term" value="C:mitochondrial inner membrane"/>
    <property type="evidence" value="ECO:0007669"/>
    <property type="project" value="TreeGrafter"/>
</dbReference>
<dbReference type="AlphaFoldDB" id="A0AA36HBX0"/>
<comment type="caution">
    <text evidence="12">The sequence shown here is derived from an EMBL/GenBank/DDBJ whole genome shotgun (WGS) entry which is preliminary data.</text>
</comment>
<feature type="transmembrane region" description="Helical" evidence="9">
    <location>
        <begin position="728"/>
        <end position="755"/>
    </location>
</feature>
<dbReference type="InterPro" id="IPR036640">
    <property type="entry name" value="ABC1_TM_sf"/>
</dbReference>
<sequence length="1246" mass="138657">MTHLHRIKRKISPENGLLDIMRYSQWLDYLLLITGILLHIVNGALAPFSSFILKGICDTLISGERNYTHGELNMDNFTADMLHHCDLYLKLGLALLAIGYFSNASLYILCERRIKCIREKYLQAVMSQDMAWFDMQQAGALTGKISSGIERIRDGVGDKLGLVFSGVGAFVSGVSLGLYMSWQMTLVTLLTVPLLLLATVISASQLSKASRLEVDAYSNADALATEVIAGIRTVMAFNGQFEEIKRYEKELHKAQKLGIEKARILAMCTALPLSLLFFATAVCFWYGTKLVLEGTMTPGSIFGVFWAVQVGTRRLGESNSQMGAIIRAKLALADIFAIIDRAPKIECTQVDRLTPHKADGHIALKNVYFSYPTRPSVQALKNVSFEVKRGETIALVGHSGCGKTTMVSLLLRYYEQNGGQIYLDNVPLRDYNIKWLRNIIGVVQQEPVIFAATVADNIRMGDNSLTYKDIEEACRLANALSFIKKLSQGFDTLIGAGAVQLSGGQKQRIAIARVLVRKPQILVLDEATSALDSESEHAVQEALEDDRKNRTTICIVHRLSTVKNADKILVFDRGCIVEAELLAINNGVYSNMVKAQNLANEKGNTMTDEANSVDDSVCDIEVEPGVNVRLRKESPSALRQKPVHVSMRKSFHRDANSSFPYKVLVEETTKASFRDILLYAKPELPMAFGAFIITIIRGYSWPIFSVIYGRLFLLLSTPDPAIMAHDSIINSFLLLLLAIATGVTTHYSGYLFGVVGERVAMRLRMDVFKNLMSQDATYFDDPKHDVGVLTSRLSVDAPNVQVAIDHRFATVLQGVCSLIGGLIVSFYYGWNVALCGIVIGLMLAIAQTSLERYLKIKGEEDVDSAITANRIIAESISNTKAIQALCREDYMFRRYTAASKEPYKRALIRGLWQSLNFGVANCFFTVNFAITFTYGVYLIRNGWSTPFRVFEVSQALNMTGVMMAASYFPEYIRARISAGIMFMMMRTRARINNMWKEGKKPEIKGNIVLNDVYFAYPNRPEAPVLHGMNLSAKPGQTIALVGVSGCGKSTIVQLLERYYDVQRGEVCVDNHNVRDLSLRHLRDNMAVVGQEPMLFNMTIRDNITYGMDNCTQSKMEDAARLANIHDFIVTLPKGYDTVIGDKGNLLSIGQKQRIAIARAIVRDPKILLLDEATSALDSESEKLVQEALDKARQGRTCLMIAHRLSTIQNADQIIVCSDGQVAEQGTHQTLLAKRGIYYKLVQRQNR</sequence>
<dbReference type="GO" id="GO:0005524">
    <property type="term" value="F:ATP binding"/>
    <property type="evidence" value="ECO:0007669"/>
    <property type="project" value="UniProtKB-KW"/>
</dbReference>
<dbReference type="InterPro" id="IPR027417">
    <property type="entry name" value="P-loop_NTPase"/>
</dbReference>
<dbReference type="PROSITE" id="PS50929">
    <property type="entry name" value="ABC_TM1F"/>
    <property type="match status" value="2"/>
</dbReference>
<dbReference type="FunFam" id="3.40.50.300:FF:001370">
    <property type="entry name" value="p-GlycoProtein related"/>
    <property type="match status" value="1"/>
</dbReference>
<dbReference type="InterPro" id="IPR039421">
    <property type="entry name" value="Type_1_exporter"/>
</dbReference>
<dbReference type="SUPFAM" id="SSF52540">
    <property type="entry name" value="P-loop containing nucleoside triphosphate hydrolases"/>
    <property type="match status" value="2"/>
</dbReference>
<keyword evidence="8 9" id="KW-0472">Membrane</keyword>
<dbReference type="SUPFAM" id="SSF90123">
    <property type="entry name" value="ABC transporter transmembrane region"/>
    <property type="match status" value="2"/>
</dbReference>
<dbReference type="GO" id="GO:0090374">
    <property type="term" value="P:oligopeptide export from mitochondrion"/>
    <property type="evidence" value="ECO:0007669"/>
    <property type="project" value="TreeGrafter"/>
</dbReference>
<dbReference type="Proteomes" id="UP001176961">
    <property type="component" value="Unassembled WGS sequence"/>
</dbReference>
<gene>
    <name evidence="12" type="ORF">CYNAS_LOCUS19889</name>
</gene>
<dbReference type="GO" id="GO:0009636">
    <property type="term" value="P:response to toxic substance"/>
    <property type="evidence" value="ECO:0007669"/>
    <property type="project" value="UniProtKB-ARBA"/>
</dbReference>
<evidence type="ECO:0000313" key="12">
    <source>
        <dbReference type="EMBL" id="CAJ0607906.1"/>
    </source>
</evidence>
<evidence type="ECO:0000256" key="4">
    <source>
        <dbReference type="ARBA" id="ARBA00022737"/>
    </source>
</evidence>
<feature type="transmembrane region" description="Helical" evidence="9">
    <location>
        <begin position="186"/>
        <end position="203"/>
    </location>
</feature>
<dbReference type="CDD" id="cd18578">
    <property type="entry name" value="ABC_6TM_Pgp_ABCB1_D2_like"/>
    <property type="match status" value="1"/>
</dbReference>
<organism evidence="12 13">
    <name type="scientific">Cylicocyclus nassatus</name>
    <name type="common">Nematode worm</name>
    <dbReference type="NCBI Taxonomy" id="53992"/>
    <lineage>
        <taxon>Eukaryota</taxon>
        <taxon>Metazoa</taxon>
        <taxon>Ecdysozoa</taxon>
        <taxon>Nematoda</taxon>
        <taxon>Chromadorea</taxon>
        <taxon>Rhabditida</taxon>
        <taxon>Rhabditina</taxon>
        <taxon>Rhabditomorpha</taxon>
        <taxon>Strongyloidea</taxon>
        <taxon>Strongylidae</taxon>
        <taxon>Cylicocyclus</taxon>
    </lineage>
</organism>
<dbReference type="SMART" id="SM00382">
    <property type="entry name" value="AAA"/>
    <property type="match status" value="2"/>
</dbReference>
<name>A0AA36HBX0_CYLNA</name>
<reference evidence="12" key="1">
    <citation type="submission" date="2023-07" db="EMBL/GenBank/DDBJ databases">
        <authorList>
            <consortium name="CYATHOMIX"/>
        </authorList>
    </citation>
    <scope>NUCLEOTIDE SEQUENCE</scope>
    <source>
        <strain evidence="12">N/A</strain>
    </source>
</reference>
<evidence type="ECO:0000256" key="3">
    <source>
        <dbReference type="ARBA" id="ARBA00022692"/>
    </source>
</evidence>
<feature type="domain" description="ABC transporter" evidence="10">
    <location>
        <begin position="362"/>
        <end position="598"/>
    </location>
</feature>
<comment type="subcellular location">
    <subcellularLocation>
        <location evidence="1">Membrane</location>
        <topology evidence="1">Multi-pass membrane protein</topology>
    </subcellularLocation>
</comment>
<dbReference type="Gene3D" id="1.20.1560.10">
    <property type="entry name" value="ABC transporter type 1, transmembrane domain"/>
    <property type="match status" value="1"/>
</dbReference>
<evidence type="ECO:0008006" key="14">
    <source>
        <dbReference type="Google" id="ProtNLM"/>
    </source>
</evidence>
<feature type="transmembrane region" description="Helical" evidence="9">
    <location>
        <begin position="26"/>
        <end position="45"/>
    </location>
</feature>
<dbReference type="Pfam" id="PF00005">
    <property type="entry name" value="ABC_tran"/>
    <property type="match status" value="2"/>
</dbReference>
<feature type="transmembrane region" description="Helical" evidence="9">
    <location>
        <begin position="830"/>
        <end position="850"/>
    </location>
</feature>
<dbReference type="Gene3D" id="3.40.50.300">
    <property type="entry name" value="P-loop containing nucleotide triphosphate hydrolases"/>
    <property type="match status" value="2"/>
</dbReference>
<evidence type="ECO:0000259" key="10">
    <source>
        <dbReference type="PROSITE" id="PS50893"/>
    </source>
</evidence>
<dbReference type="InterPro" id="IPR017871">
    <property type="entry name" value="ABC_transporter-like_CS"/>
</dbReference>